<reference evidence="4 5" key="1">
    <citation type="journal article" date="2023" name="Int. J. Syst. Evol. Microbiol.">
        <title>Streptococcus sciuri sp. nov., Staphylococcus marylandisciuri sp. nov. and Staphylococcus americanisciuri sp. nov., isolated from faeces of eastern grey squirrel (Sciurus carolinensis).</title>
        <authorList>
            <person name="Volokhov D.V."/>
            <person name="Zagorodnyaya T.A."/>
            <person name="Furtak V.A."/>
            <person name="Nattanmai G."/>
            <person name="Randall L."/>
            <person name="Jose S."/>
            <person name="Gao Y."/>
            <person name="Eisenberg T."/>
            <person name="Delmonte P."/>
            <person name="Blom J."/>
            <person name="Mitchell K.K."/>
        </authorList>
    </citation>
    <scope>NUCLEOTIDE SEQUENCE [LARGE SCALE GENOMIC DNA]</scope>
    <source>
        <strain evidence="4 5">SQ8-PEA</strain>
    </source>
</reference>
<sequence>MKSAKDLNQLLHSIDGGKYGAYKRLNGNHYQFSDFQFIVEHVQADPFAPPSKVRVLVDRQTAGIPSELLDTKDKVIAVTDFLTRAVGREIQLAQKHAKGSKGKMTIDRCGQEILERSAVQIDDDSIEVRFEIGLPAAGRKILGKAAANIMMSQMPRVIDRALKYHHLNQEALHEQVRLYVDQQHIRAVLDDKQLVAFVGNGAILPRKNGVSDLPLNDAIPFNSPSNYEIAIDLPSGTTVKGMGIPDGITLIVGGGFHGKSTLLEALEIGVYNHIAKDGREMVITRADGMKIRAEDGRSVEKVNITPFIDNLPGKKDTARFSTTNASGSTSQAANTMEALEAKSSLLLIDEDTTATNFMIRDDRMQKLIAPEKEPITPFASKVKPLYDDYNVSTILIVGGSGDYFDVADQVFMMDEYRLKDVTSEAKKIADSPEYHRDDISDREFGNIPARVLARSSFNHKGKASRLKAKGKHSIMYGKEPIDISGLEQLTDPSQTNCIALMLDYYQRKLADGQSTLYEIADAIYNKIEEQGFDAIAPNNRYPGNLALPRKQEFIAAVNRYRGLDIK</sequence>
<protein>
    <submittedName>
        <fullName evidence="4">ABC-ATPase domain-containing protein</fullName>
    </submittedName>
</protein>
<accession>A0ABT2QQR6</accession>
<gene>
    <name evidence="4" type="ORF">N9R04_06285</name>
</gene>
<keyword evidence="5" id="KW-1185">Reference proteome</keyword>
<feature type="domain" description="MRB1590-like C-terminal" evidence="3">
    <location>
        <begin position="466"/>
        <end position="566"/>
    </location>
</feature>
<evidence type="ECO:0000259" key="3">
    <source>
        <dbReference type="Pfam" id="PF21117"/>
    </source>
</evidence>
<dbReference type="RefSeq" id="WP_262855875.1">
    <property type="nucleotide sequence ID" value="NZ_JAOPKZ010000009.1"/>
</dbReference>
<comment type="caution">
    <text evidence="4">The sequence shown here is derived from an EMBL/GenBank/DDBJ whole genome shotgun (WGS) entry which is preliminary data.</text>
</comment>
<name>A0ABT2QQR6_9STAP</name>
<evidence type="ECO:0000313" key="5">
    <source>
        <dbReference type="Proteomes" id="UP001209553"/>
    </source>
</evidence>
<dbReference type="PANTHER" id="PTHR38149:SF1">
    <property type="entry name" value="ATPASE"/>
    <property type="match status" value="1"/>
</dbReference>
<evidence type="ECO:0000259" key="1">
    <source>
        <dbReference type="Pfam" id="PF09818"/>
    </source>
</evidence>
<proteinExistence type="predicted"/>
<dbReference type="InterPro" id="IPR049069">
    <property type="entry name" value="MRB1590-like_C"/>
</dbReference>
<dbReference type="EMBL" id="JAOPKZ010000009">
    <property type="protein sequence ID" value="MCU5746323.1"/>
    <property type="molecule type" value="Genomic_DNA"/>
</dbReference>
<evidence type="ECO:0000313" key="4">
    <source>
        <dbReference type="EMBL" id="MCU5746323.1"/>
    </source>
</evidence>
<dbReference type="Pfam" id="PF09818">
    <property type="entry name" value="ABC_ATPase"/>
    <property type="match status" value="1"/>
</dbReference>
<dbReference type="Proteomes" id="UP001209553">
    <property type="component" value="Unassembled WGS sequence"/>
</dbReference>
<feature type="domain" description="ATPase of the ABC class C-terminal" evidence="1">
    <location>
        <begin position="169"/>
        <end position="447"/>
    </location>
</feature>
<dbReference type="InterPro" id="IPR019195">
    <property type="entry name" value="ABC_ATPase_put"/>
</dbReference>
<organism evidence="4 5">
    <name type="scientific">Staphylococcus marylandisciuri</name>
    <dbReference type="NCBI Taxonomy" id="2981529"/>
    <lineage>
        <taxon>Bacteria</taxon>
        <taxon>Bacillati</taxon>
        <taxon>Bacillota</taxon>
        <taxon>Bacilli</taxon>
        <taxon>Bacillales</taxon>
        <taxon>Staphylococcaceae</taxon>
        <taxon>Staphylococcus</taxon>
    </lineage>
</organism>
<feature type="domain" description="ATPase of the ABC class N-terminal" evidence="2">
    <location>
        <begin position="5"/>
        <end position="164"/>
    </location>
</feature>
<evidence type="ECO:0000259" key="2">
    <source>
        <dbReference type="Pfam" id="PF20446"/>
    </source>
</evidence>
<dbReference type="InterPro" id="IPR027417">
    <property type="entry name" value="P-loop_NTPase"/>
</dbReference>
<dbReference type="PANTHER" id="PTHR38149">
    <property type="entry name" value="ATPASE"/>
    <property type="match status" value="1"/>
</dbReference>
<dbReference type="SUPFAM" id="SSF52540">
    <property type="entry name" value="P-loop containing nucleoside triphosphate hydrolases"/>
    <property type="match status" value="1"/>
</dbReference>
<dbReference type="InterPro" id="IPR046833">
    <property type="entry name" value="ABC_N"/>
</dbReference>
<dbReference type="Pfam" id="PF21117">
    <property type="entry name" value="MRB1590_C"/>
    <property type="match status" value="1"/>
</dbReference>
<dbReference type="InterPro" id="IPR046834">
    <property type="entry name" value="ABC_ATPase_C"/>
</dbReference>
<dbReference type="Pfam" id="PF20446">
    <property type="entry name" value="ABC_N"/>
    <property type="match status" value="1"/>
</dbReference>